<dbReference type="STRING" id="195064.SAMN05421721_11118"/>
<protein>
    <recommendedName>
        <fullName evidence="5">Cobyrinic acid a,c-diamide synthase</fullName>
    </recommendedName>
</protein>
<dbReference type="OrthoDB" id="6158881at2"/>
<evidence type="ECO:0000256" key="1">
    <source>
        <dbReference type="SAM" id="Coils"/>
    </source>
</evidence>
<evidence type="ECO:0008006" key="5">
    <source>
        <dbReference type="Google" id="ProtNLM"/>
    </source>
</evidence>
<evidence type="ECO:0000313" key="3">
    <source>
        <dbReference type="EMBL" id="SFM57518.1"/>
    </source>
</evidence>
<keyword evidence="4" id="KW-1185">Reference proteome</keyword>
<sequence length="311" mass="35479">MFPFLQGFAYGLFLSCLPWLILGLMEPRWALPTDPPRRWQVLLRYWLLFPFLAFVLWLTSLWGGFGASLGGWIAGLLAISVEIPAERAWRRWRVHRARQRQAARARAAAEQRRAEQEQKAREAGLAVLDPQRPPVDADDLVRALCEAKGRLLQARRPDLAPQADRLYTRYGHVNRLLDGKFDPRELTHERSRKLVAEVAWSAVDQLNTMASVARGLLGVDPQEVRRRLAQPALADEERRALERRMELVETTEARLRELKARNEAALTALDDAAVTVSALNTQRPRAGVAAEQALEDLRRFVDQAHRYDRSS</sequence>
<keyword evidence="2" id="KW-0812">Transmembrane</keyword>
<dbReference type="EMBL" id="FOUO01000011">
    <property type="protein sequence ID" value="SFM57518.1"/>
    <property type="molecule type" value="Genomic_DNA"/>
</dbReference>
<evidence type="ECO:0000313" key="4">
    <source>
        <dbReference type="Proteomes" id="UP000199556"/>
    </source>
</evidence>
<feature type="transmembrane region" description="Helical" evidence="2">
    <location>
        <begin position="6"/>
        <end position="25"/>
    </location>
</feature>
<feature type="coiled-coil region" evidence="1">
    <location>
        <begin position="99"/>
        <end position="126"/>
    </location>
</feature>
<feature type="transmembrane region" description="Helical" evidence="2">
    <location>
        <begin position="45"/>
        <end position="63"/>
    </location>
</feature>
<organism evidence="3 4">
    <name type="scientific">Ectothiorhodospira mobilis</name>
    <dbReference type="NCBI Taxonomy" id="195064"/>
    <lineage>
        <taxon>Bacteria</taxon>
        <taxon>Pseudomonadati</taxon>
        <taxon>Pseudomonadota</taxon>
        <taxon>Gammaproteobacteria</taxon>
        <taxon>Chromatiales</taxon>
        <taxon>Ectothiorhodospiraceae</taxon>
        <taxon>Ectothiorhodospira</taxon>
    </lineage>
</organism>
<keyword evidence="2" id="KW-1133">Transmembrane helix</keyword>
<name>A0A1I4RZ37_ECTMO</name>
<dbReference type="Proteomes" id="UP000199556">
    <property type="component" value="Unassembled WGS sequence"/>
</dbReference>
<reference evidence="3 4" key="1">
    <citation type="submission" date="2016-10" db="EMBL/GenBank/DDBJ databases">
        <authorList>
            <person name="de Groot N.N."/>
        </authorList>
    </citation>
    <scope>NUCLEOTIDE SEQUENCE [LARGE SCALE GENOMIC DNA]</scope>
    <source>
        <strain evidence="3 4">DSM 4180</strain>
    </source>
</reference>
<proteinExistence type="predicted"/>
<accession>A0A1I4RZ37</accession>
<dbReference type="RefSeq" id="WP_090486004.1">
    <property type="nucleotide sequence ID" value="NZ_FOUO01000011.1"/>
</dbReference>
<dbReference type="AlphaFoldDB" id="A0A1I4RZ37"/>
<feature type="coiled-coil region" evidence="1">
    <location>
        <begin position="238"/>
        <end position="268"/>
    </location>
</feature>
<keyword evidence="2" id="KW-0472">Membrane</keyword>
<evidence type="ECO:0000256" key="2">
    <source>
        <dbReference type="SAM" id="Phobius"/>
    </source>
</evidence>
<keyword evidence="1" id="KW-0175">Coiled coil</keyword>
<gene>
    <name evidence="3" type="ORF">SAMN05421721_11118</name>
</gene>